<dbReference type="RefSeq" id="WP_030644408.1">
    <property type="nucleotide sequence ID" value="NZ_JBEXDP010000028.1"/>
</dbReference>
<evidence type="ECO:0000256" key="11">
    <source>
        <dbReference type="SAM" id="Phobius"/>
    </source>
</evidence>
<dbReference type="Gene3D" id="3.30.2390.20">
    <property type="entry name" value="Type VII secretion system EccB, repeat 1 domain"/>
    <property type="match status" value="1"/>
</dbReference>
<dbReference type="InterPro" id="IPR007795">
    <property type="entry name" value="T7SS_EccB"/>
</dbReference>
<dbReference type="PANTHER" id="PTHR40765">
    <property type="entry name" value="ESX-2 SECRETION SYSTEM ATPASE ECCB2"/>
    <property type="match status" value="1"/>
</dbReference>
<accession>A0ABV3AEA0</accession>
<dbReference type="Pfam" id="PF05108">
    <property type="entry name" value="T7SS_ESX1_EccB"/>
    <property type="match status" value="1"/>
</dbReference>
<evidence type="ECO:0000256" key="10">
    <source>
        <dbReference type="SAM" id="MobiDB-lite"/>
    </source>
</evidence>
<dbReference type="InterPro" id="IPR044857">
    <property type="entry name" value="T7SS_EccB_R1"/>
</dbReference>
<feature type="compositionally biased region" description="Polar residues" evidence="10">
    <location>
        <begin position="493"/>
        <end position="506"/>
    </location>
</feature>
<evidence type="ECO:0000313" key="13">
    <source>
        <dbReference type="Proteomes" id="UP001551011"/>
    </source>
</evidence>
<keyword evidence="13" id="KW-1185">Reference proteome</keyword>
<dbReference type="Gene3D" id="2.40.50.910">
    <property type="entry name" value="Type VII secretion system EccB, repeat 3 domain"/>
    <property type="match status" value="1"/>
</dbReference>
<organism evidence="12 13">
    <name type="scientific">Streptomyces flaveolus</name>
    <dbReference type="NCBI Taxonomy" id="67297"/>
    <lineage>
        <taxon>Bacteria</taxon>
        <taxon>Bacillati</taxon>
        <taxon>Actinomycetota</taxon>
        <taxon>Actinomycetes</taxon>
        <taxon>Kitasatosporales</taxon>
        <taxon>Streptomycetaceae</taxon>
        <taxon>Streptomyces</taxon>
    </lineage>
</organism>
<evidence type="ECO:0000256" key="1">
    <source>
        <dbReference type="ARBA" id="ARBA00004162"/>
    </source>
</evidence>
<keyword evidence="5" id="KW-0547">Nucleotide-binding</keyword>
<keyword evidence="7" id="KW-0067">ATP-binding</keyword>
<evidence type="ECO:0000256" key="5">
    <source>
        <dbReference type="ARBA" id="ARBA00022741"/>
    </source>
</evidence>
<evidence type="ECO:0000256" key="2">
    <source>
        <dbReference type="ARBA" id="ARBA00008149"/>
    </source>
</evidence>
<evidence type="ECO:0000256" key="6">
    <source>
        <dbReference type="ARBA" id="ARBA00022801"/>
    </source>
</evidence>
<protein>
    <submittedName>
        <fullName evidence="12">Type VII secretion protein EccB</fullName>
    </submittedName>
</protein>
<feature type="transmembrane region" description="Helical" evidence="11">
    <location>
        <begin position="43"/>
        <end position="61"/>
    </location>
</feature>
<keyword evidence="9 11" id="KW-0472">Membrane</keyword>
<evidence type="ECO:0000256" key="9">
    <source>
        <dbReference type="ARBA" id="ARBA00023136"/>
    </source>
</evidence>
<sequence>MQSRRDQVVAHQFLVSRLTSGLLRADPDVVEPPTRRTNRGMTYGLAIAGVVSAGFLVFGLVKPGGNTTWQSGKALIVEKETGTRYVYDGRLHTVLNYPSARLLLGADMSTVSVSANSLGSARHGTEVGIPGAPDSLPTQDNLNAHPWQVCAATTATDSGAHKPLTVLAVDAEPDGSGVRTDQAVLVAGPDGDTYLLWQDNRFKVAGGKTALAALGYGGVSPTTVSAAFLDAVPAGPDLAAPPVTGLGGSGPKLDGQPTRVGQVFTVETPGSAKRYYVLGEDGLTPITPTQAALALSDPDTKQKAYQGGAPKELVLSPQALSGALAPTGSATGSAVRQAGAQLPSAPPTLLSVPGSAGVCVGLDPQGTKSIKVTLSLVPAKTVIEEALPPLKALAPACLPVDGIAVAPGSGSLVHALSSSGNGTGTTTYLVTDNGVKYRVPTADAAKDLGYDLSAAEGLPASLLNMLPTGPDLSPEASASGRAAVTGTPVCGSGNKQAPKTGSSPTS</sequence>
<keyword evidence="3" id="KW-1003">Cell membrane</keyword>
<dbReference type="PANTHER" id="PTHR40765:SF2">
    <property type="entry name" value="ESX-2 SECRETION SYSTEM ATPASE ECCB2"/>
    <property type="match status" value="1"/>
</dbReference>
<name>A0ABV3AEA0_9ACTN</name>
<evidence type="ECO:0000256" key="8">
    <source>
        <dbReference type="ARBA" id="ARBA00022989"/>
    </source>
</evidence>
<gene>
    <name evidence="12" type="primary">eccB</name>
    <name evidence="12" type="ORF">AB0H04_25715</name>
</gene>
<keyword evidence="4 11" id="KW-0812">Transmembrane</keyword>
<evidence type="ECO:0000256" key="3">
    <source>
        <dbReference type="ARBA" id="ARBA00022475"/>
    </source>
</evidence>
<comment type="caution">
    <text evidence="12">The sequence shown here is derived from an EMBL/GenBank/DDBJ whole genome shotgun (WGS) entry which is preliminary data.</text>
</comment>
<keyword evidence="6" id="KW-0378">Hydrolase</keyword>
<evidence type="ECO:0000256" key="7">
    <source>
        <dbReference type="ARBA" id="ARBA00022840"/>
    </source>
</evidence>
<dbReference type="Proteomes" id="UP001551011">
    <property type="component" value="Unassembled WGS sequence"/>
</dbReference>
<proteinExistence type="inferred from homology"/>
<dbReference type="InterPro" id="IPR042485">
    <property type="entry name" value="T7SS_EccB_R3"/>
</dbReference>
<keyword evidence="8 11" id="KW-1133">Transmembrane helix</keyword>
<evidence type="ECO:0000256" key="4">
    <source>
        <dbReference type="ARBA" id="ARBA00022692"/>
    </source>
</evidence>
<feature type="region of interest" description="Disordered" evidence="10">
    <location>
        <begin position="471"/>
        <end position="506"/>
    </location>
</feature>
<dbReference type="NCBIfam" id="TIGR03919">
    <property type="entry name" value="T7SS_EccB"/>
    <property type="match status" value="1"/>
</dbReference>
<comment type="subcellular location">
    <subcellularLocation>
        <location evidence="1">Cell membrane</location>
        <topology evidence="1">Single-pass membrane protein</topology>
    </subcellularLocation>
</comment>
<evidence type="ECO:0000313" key="12">
    <source>
        <dbReference type="EMBL" id="MEU5710229.1"/>
    </source>
</evidence>
<dbReference type="EMBL" id="JBFAEG010000019">
    <property type="protein sequence ID" value="MEU5710229.1"/>
    <property type="molecule type" value="Genomic_DNA"/>
</dbReference>
<reference evidence="12 13" key="1">
    <citation type="submission" date="2024-06" db="EMBL/GenBank/DDBJ databases">
        <title>The Natural Products Discovery Center: Release of the First 8490 Sequenced Strains for Exploring Actinobacteria Biosynthetic Diversity.</title>
        <authorList>
            <person name="Kalkreuter E."/>
            <person name="Kautsar S.A."/>
            <person name="Yang D."/>
            <person name="Bader C.D."/>
            <person name="Teijaro C.N."/>
            <person name="Fluegel L."/>
            <person name="Davis C.M."/>
            <person name="Simpson J.R."/>
            <person name="Lauterbach L."/>
            <person name="Steele A.D."/>
            <person name="Gui C."/>
            <person name="Meng S."/>
            <person name="Li G."/>
            <person name="Viehrig K."/>
            <person name="Ye F."/>
            <person name="Su P."/>
            <person name="Kiefer A.F."/>
            <person name="Nichols A."/>
            <person name="Cepeda A.J."/>
            <person name="Yan W."/>
            <person name="Fan B."/>
            <person name="Jiang Y."/>
            <person name="Adhikari A."/>
            <person name="Zheng C.-J."/>
            <person name="Schuster L."/>
            <person name="Cowan T.M."/>
            <person name="Smanski M.J."/>
            <person name="Chevrette M.G."/>
            <person name="De Carvalho L.P.S."/>
            <person name="Shen B."/>
        </authorList>
    </citation>
    <scope>NUCLEOTIDE SEQUENCE [LARGE SCALE GENOMIC DNA]</scope>
    <source>
        <strain evidence="12 13">NPDC020594</strain>
    </source>
</reference>
<comment type="similarity">
    <text evidence="2">Belongs to the EccB family.</text>
</comment>